<organism evidence="5 6">
    <name type="scientific">Candidatus Nanoclepta minutus</name>
    <dbReference type="NCBI Taxonomy" id="1940235"/>
    <lineage>
        <taxon>Archaea</taxon>
        <taxon>Nanobdellota</taxon>
        <taxon>Candidatus Nanoclepta</taxon>
    </lineage>
</organism>
<comment type="caution">
    <text evidence="5">The sequence shown here is derived from an EMBL/GenBank/DDBJ whole genome shotgun (WGS) entry which is preliminary data.</text>
</comment>
<dbReference type="GO" id="GO:0016788">
    <property type="term" value="F:hydrolase activity, acting on ester bonds"/>
    <property type="evidence" value="ECO:0007669"/>
    <property type="project" value="InterPro"/>
</dbReference>
<keyword evidence="3" id="KW-0051">Antiviral defense</keyword>
<dbReference type="InterPro" id="IPR049435">
    <property type="entry name" value="Cas_Cas6_C"/>
</dbReference>
<dbReference type="PANTHER" id="PTHR36984:SF1">
    <property type="entry name" value="CRISPR-ASSOCIATED ENDORIBONUCLEASE CAS6 1"/>
    <property type="match status" value="1"/>
</dbReference>
<evidence type="ECO:0000259" key="4">
    <source>
        <dbReference type="Pfam" id="PF01881"/>
    </source>
</evidence>
<dbReference type="Gene3D" id="3.30.70.1900">
    <property type="match status" value="1"/>
</dbReference>
<reference evidence="5 6" key="1">
    <citation type="journal article" date="2018" name="Syst. Appl. Microbiol.">
        <title>A new symbiotic nanoarchaeote (Candidatus Nanoclepta minutus) and its host (Zestosphaera tikiterensis gen. nov., sp. nov.) from a New Zealand hot spring.</title>
        <authorList>
            <person name="St John E."/>
            <person name="Liu Y."/>
            <person name="Podar M."/>
            <person name="Stott M.B."/>
            <person name="Meneghin J."/>
            <person name="Chen Z."/>
            <person name="Lagutin K."/>
            <person name="Mitchell K."/>
            <person name="Reysenbach A.L."/>
        </authorList>
    </citation>
    <scope>NUCLEOTIDE SEQUENCE [LARGE SCALE GENOMIC DNA]</scope>
    <source>
        <strain evidence="5">NZ3</strain>
    </source>
</reference>
<evidence type="ECO:0000313" key="5">
    <source>
        <dbReference type="EMBL" id="RIB35417.1"/>
    </source>
</evidence>
<accession>A0A397WPC1</accession>
<evidence type="ECO:0000256" key="3">
    <source>
        <dbReference type="ARBA" id="ARBA00023118"/>
    </source>
</evidence>
<keyword evidence="2" id="KW-0694">RNA-binding</keyword>
<name>A0A397WPC1_9ARCH</name>
<dbReference type="GO" id="GO:0051607">
    <property type="term" value="P:defense response to virus"/>
    <property type="evidence" value="ECO:0007669"/>
    <property type="project" value="UniProtKB-KW"/>
</dbReference>
<protein>
    <recommendedName>
        <fullName evidence="4">CRISPR associated protein Cas6 C-terminal domain-containing protein</fullName>
    </recommendedName>
</protein>
<evidence type="ECO:0000313" key="6">
    <source>
        <dbReference type="Proteomes" id="UP000266622"/>
    </source>
</evidence>
<dbReference type="Proteomes" id="UP000266622">
    <property type="component" value="Unassembled WGS sequence"/>
</dbReference>
<dbReference type="Gene3D" id="3.30.70.1890">
    <property type="match status" value="1"/>
</dbReference>
<sequence>MRLLLEVVSLQDAKYNLIHNYIIQGFIYNLLRDTEFAWLHSYKGLKFFNFSNIFPIKDFKTDEKYKLIISSPNKKLIQVLYKRLKENKEIKLGSLEFKITNLKTFDIKLSFPWETSTPIILRKEKEVYLSDGFKIFIVRLKDMNILKELDFEKKKITINTNEVKEIKEEDLKYLDKSKFKIIRIKDVYFNFKKDHGLFEWLEELKRNSIIKYRSFTGSKFELEDNLFDELEFRKTVSIKVRIKERGDIVYIGSHWKKLNVLRKLDNEERRFYKFLLDTGLGILNSLGFGFVNPRD</sequence>
<dbReference type="InterPro" id="IPR010156">
    <property type="entry name" value="CRISPR-assoc_prot_Cas6"/>
</dbReference>
<comment type="similarity">
    <text evidence="1">Belongs to the CRISPR-associated protein Cas6/Cse3/CasE family.</text>
</comment>
<feature type="domain" description="CRISPR associated protein Cas6 C-terminal" evidence="4">
    <location>
        <begin position="199"/>
        <end position="292"/>
    </location>
</feature>
<evidence type="ECO:0000256" key="1">
    <source>
        <dbReference type="ARBA" id="ARBA00005937"/>
    </source>
</evidence>
<gene>
    <name evidence="5" type="ORF">BXU00_01465</name>
</gene>
<dbReference type="PANTHER" id="PTHR36984">
    <property type="entry name" value="CRISPR-ASSOCIATED ENDORIBONUCLEASE CAS6 1"/>
    <property type="match status" value="1"/>
</dbReference>
<proteinExistence type="inferred from homology"/>
<dbReference type="EMBL" id="MWMI01000002">
    <property type="protein sequence ID" value="RIB35417.1"/>
    <property type="molecule type" value="Genomic_DNA"/>
</dbReference>
<dbReference type="CDD" id="cd21140">
    <property type="entry name" value="Cas6_I-like"/>
    <property type="match status" value="1"/>
</dbReference>
<dbReference type="Pfam" id="PF01881">
    <property type="entry name" value="Cas_Cas6_C"/>
    <property type="match status" value="1"/>
</dbReference>
<dbReference type="AlphaFoldDB" id="A0A397WPC1"/>
<dbReference type="InterPro" id="IPR045747">
    <property type="entry name" value="CRISPR-assoc_prot_Cas6_N_sf"/>
</dbReference>
<evidence type="ECO:0000256" key="2">
    <source>
        <dbReference type="ARBA" id="ARBA00022884"/>
    </source>
</evidence>
<dbReference type="GO" id="GO:0003723">
    <property type="term" value="F:RNA binding"/>
    <property type="evidence" value="ECO:0007669"/>
    <property type="project" value="UniProtKB-KW"/>
</dbReference>